<organism evidence="3 4">
    <name type="scientific">Paraburkholderia ferrariae</name>
    <dbReference type="NCBI Taxonomy" id="386056"/>
    <lineage>
        <taxon>Bacteria</taxon>
        <taxon>Pseudomonadati</taxon>
        <taxon>Pseudomonadota</taxon>
        <taxon>Betaproteobacteria</taxon>
        <taxon>Burkholderiales</taxon>
        <taxon>Burkholderiaceae</taxon>
        <taxon>Paraburkholderia</taxon>
    </lineage>
</organism>
<feature type="domain" description="Glycosyl transferase family 1" evidence="1">
    <location>
        <begin position="187"/>
        <end position="333"/>
    </location>
</feature>
<proteinExistence type="predicted"/>
<evidence type="ECO:0000259" key="1">
    <source>
        <dbReference type="Pfam" id="PF00534"/>
    </source>
</evidence>
<keyword evidence="3" id="KW-0808">Transferase</keyword>
<evidence type="ECO:0000259" key="2">
    <source>
        <dbReference type="Pfam" id="PF13439"/>
    </source>
</evidence>
<gene>
    <name evidence="3" type="ORF">VSR73_32805</name>
</gene>
<comment type="caution">
    <text evidence="3">The sequence shown here is derived from an EMBL/GenBank/DDBJ whole genome shotgun (WGS) entry which is preliminary data.</text>
</comment>
<dbReference type="EC" id="2.4.-.-" evidence="3"/>
<dbReference type="PANTHER" id="PTHR45947">
    <property type="entry name" value="SULFOQUINOVOSYL TRANSFERASE SQD2"/>
    <property type="match status" value="1"/>
</dbReference>
<dbReference type="GO" id="GO:0016757">
    <property type="term" value="F:glycosyltransferase activity"/>
    <property type="evidence" value="ECO:0007669"/>
    <property type="project" value="UniProtKB-KW"/>
</dbReference>
<sequence>MRIVHILESTATGTLSMVCLIANGLAREGHKVDVIYSIRPDTPAALPGLFARNVRLHHVQMKDVSLMRSVPALRSKLIGLNPDIVHLHSSFAGFLGRISTLLALRRTAFFYSPHCISFMRRDISTPKRLLFVGLERVAALRRCVYVACSESEQQVVRRWLRQPVRLVENAVKAHAAKPGENEEQKDSVGFCVVTVGGVRPQKNPGLFAEIARRLDRPHARFVWIGDGDDALKQELRAAGVIITGWLSRRDVRSWLERADAYLSTSSWEGMPVSVVEAMMAGSAAIVSDCAGNVDVVRHLETGAIFSSAAEGAELLGRVIDDPEFRAGLASRARIEAKDRFTEKRFFQQLAPVYEDELKRRQRSRHHNVDRTILRQHTS</sequence>
<dbReference type="SUPFAM" id="SSF53756">
    <property type="entry name" value="UDP-Glycosyltransferase/glycogen phosphorylase"/>
    <property type="match status" value="1"/>
</dbReference>
<keyword evidence="3" id="KW-0328">Glycosyltransferase</keyword>
<reference evidence="3 4" key="1">
    <citation type="submission" date="2024-01" db="EMBL/GenBank/DDBJ databases">
        <title>The diversity of rhizobia nodulating Mimosa spp. in eleven states of Brazil covering several biomes is determined by host plant, location, and edaphic factors.</title>
        <authorList>
            <person name="Rouws L."/>
            <person name="Barauna A."/>
            <person name="Beukes C."/>
            <person name="De Faria S.M."/>
            <person name="Gross E."/>
            <person name="Dos Reis Junior F.B."/>
            <person name="Simon M."/>
            <person name="Maluk M."/>
            <person name="Odee D.W."/>
            <person name="Kenicer G."/>
            <person name="Young J.P.W."/>
            <person name="Reis V.M."/>
            <person name="Zilli J."/>
            <person name="James E.K."/>
        </authorList>
    </citation>
    <scope>NUCLEOTIDE SEQUENCE [LARGE SCALE GENOMIC DNA]</scope>
    <source>
        <strain evidence="3 4">JPY167</strain>
    </source>
</reference>
<evidence type="ECO:0000313" key="3">
    <source>
        <dbReference type="EMBL" id="MEM5425825.1"/>
    </source>
</evidence>
<dbReference type="InterPro" id="IPR050194">
    <property type="entry name" value="Glycosyltransferase_grp1"/>
</dbReference>
<dbReference type="EMBL" id="JAYMRV010000013">
    <property type="protein sequence ID" value="MEM5425825.1"/>
    <property type="molecule type" value="Genomic_DNA"/>
</dbReference>
<dbReference type="Pfam" id="PF13439">
    <property type="entry name" value="Glyco_transf_4"/>
    <property type="match status" value="1"/>
</dbReference>
<dbReference type="RefSeq" id="WP_342922203.1">
    <property type="nucleotide sequence ID" value="NZ_JAYMRV010000013.1"/>
</dbReference>
<protein>
    <submittedName>
        <fullName evidence="3">Glycosyltransferase</fullName>
        <ecNumber evidence="3">2.4.-.-</ecNumber>
    </submittedName>
</protein>
<feature type="domain" description="Glycosyltransferase subfamily 4-like N-terminal" evidence="2">
    <location>
        <begin position="18"/>
        <end position="171"/>
    </location>
</feature>
<dbReference type="Pfam" id="PF00534">
    <property type="entry name" value="Glycos_transf_1"/>
    <property type="match status" value="1"/>
</dbReference>
<name>A0ABU9S0L7_9BURK</name>
<keyword evidence="4" id="KW-1185">Reference proteome</keyword>
<accession>A0ABU9S0L7</accession>
<dbReference type="InterPro" id="IPR001296">
    <property type="entry name" value="Glyco_trans_1"/>
</dbReference>
<dbReference type="Gene3D" id="3.40.50.2000">
    <property type="entry name" value="Glycogen Phosphorylase B"/>
    <property type="match status" value="2"/>
</dbReference>
<dbReference type="InterPro" id="IPR028098">
    <property type="entry name" value="Glyco_trans_4-like_N"/>
</dbReference>
<evidence type="ECO:0000313" key="4">
    <source>
        <dbReference type="Proteomes" id="UP001489897"/>
    </source>
</evidence>
<dbReference type="PANTHER" id="PTHR45947:SF3">
    <property type="entry name" value="SULFOQUINOVOSYL TRANSFERASE SQD2"/>
    <property type="match status" value="1"/>
</dbReference>
<dbReference type="Proteomes" id="UP001489897">
    <property type="component" value="Unassembled WGS sequence"/>
</dbReference>